<sequence length="256" mass="29140">MTISNAPSSISLSDWIKNNEASNSRLYAILASTNGATGLKAYYSLDGKHTPKGLYAGTPYATWYPVMPMLVELSPYSAFLSWVQNNTTSGWGWLARSSEPESLIIKHLAGLTQVLMPSGQTVFFRYWDERYFRLHLEFLGEAWRSVLPVFSDYWVDRRAFRSEPYPEVPPRDSPWWRIPQSLINNMLAENPAPLVHNLLQMLRENHPDIYHAVPVAVLQQKAQQLCRYGDVHVGQGPQLMARLLAAMKNTLPPHKN</sequence>
<name>A0A4Q9EV03_9GAMM</name>
<accession>A0A4Q9EV03</accession>
<evidence type="ECO:0000259" key="1">
    <source>
        <dbReference type="Pfam" id="PF13503"/>
    </source>
</evidence>
<dbReference type="Pfam" id="PF13503">
    <property type="entry name" value="DUF4123"/>
    <property type="match status" value="1"/>
</dbReference>
<reference evidence="4 5" key="1">
    <citation type="submission" date="2019-02" db="EMBL/GenBank/DDBJ databases">
        <title>Comparative genomic analysis of the Hafnia genus genomes.</title>
        <authorList>
            <person name="Zhiqiu Y."/>
            <person name="Chao Y."/>
            <person name="Yuhui D."/>
            <person name="Di H."/>
            <person name="Bin L."/>
        </authorList>
    </citation>
    <scope>NUCLEOTIDE SEQUENCE [LARGE SCALE GENOMIC DNA]</scope>
    <source>
        <strain evidence="4 5">PCM_1194</strain>
    </source>
</reference>
<evidence type="ECO:0000313" key="2">
    <source>
        <dbReference type="EMBL" id="TBM26644.1"/>
    </source>
</evidence>
<dbReference type="RefSeq" id="WP_130958871.1">
    <property type="nucleotide sequence ID" value="NZ_SITD01000023.1"/>
</dbReference>
<protein>
    <submittedName>
        <fullName evidence="4">DUF4123 domain-containing protein</fullName>
    </submittedName>
</protein>
<dbReference type="EMBL" id="SITD01000056">
    <property type="protein sequence ID" value="TBM26644.1"/>
    <property type="molecule type" value="Genomic_DNA"/>
</dbReference>
<comment type="caution">
    <text evidence="4">The sequence shown here is derived from an EMBL/GenBank/DDBJ whole genome shotgun (WGS) entry which is preliminary data.</text>
</comment>
<organism evidence="4 5">
    <name type="scientific">Hafnia paralvei</name>
    <dbReference type="NCBI Taxonomy" id="546367"/>
    <lineage>
        <taxon>Bacteria</taxon>
        <taxon>Pseudomonadati</taxon>
        <taxon>Pseudomonadota</taxon>
        <taxon>Gammaproteobacteria</taxon>
        <taxon>Enterobacterales</taxon>
        <taxon>Hafniaceae</taxon>
        <taxon>Hafnia</taxon>
    </lineage>
</organism>
<proteinExistence type="predicted"/>
<feature type="domain" description="DUF4123" evidence="1">
    <location>
        <begin position="26"/>
        <end position="140"/>
    </location>
</feature>
<dbReference type="Proteomes" id="UP000293380">
    <property type="component" value="Unassembled WGS sequence"/>
</dbReference>
<dbReference type="EMBL" id="SITD01000027">
    <property type="protein sequence ID" value="TBM31556.1"/>
    <property type="molecule type" value="Genomic_DNA"/>
</dbReference>
<evidence type="ECO:0000313" key="3">
    <source>
        <dbReference type="EMBL" id="TBM31556.1"/>
    </source>
</evidence>
<gene>
    <name evidence="4" type="ORF">EYY89_01555</name>
    <name evidence="3" type="ORF">EYY89_03510</name>
    <name evidence="2" type="ORF">EYY89_10810</name>
</gene>
<evidence type="ECO:0000313" key="4">
    <source>
        <dbReference type="EMBL" id="TBM32286.1"/>
    </source>
</evidence>
<dbReference type="InterPro" id="IPR025391">
    <property type="entry name" value="DUF4123"/>
</dbReference>
<evidence type="ECO:0000313" key="5">
    <source>
        <dbReference type="Proteomes" id="UP000293380"/>
    </source>
</evidence>
<dbReference type="AlphaFoldDB" id="A0A4Q9EV03"/>
<dbReference type="EMBL" id="SITD01000023">
    <property type="protein sequence ID" value="TBM32286.1"/>
    <property type="molecule type" value="Genomic_DNA"/>
</dbReference>